<keyword evidence="2" id="KW-1185">Reference proteome</keyword>
<sequence>MEIPQFFFVVLKPFLKQYLHTLPKWQGNNFLFLILEFKPIVKMGNVDWKLAKRLLIPGVIGSVIGAFLLSNVDGDLEKQSLLFTFS</sequence>
<accession>A0A1G5XUI4</accession>
<dbReference type="EMBL" id="FMXE01000012">
    <property type="protein sequence ID" value="SDA74149.1"/>
    <property type="molecule type" value="Genomic_DNA"/>
</dbReference>
<protein>
    <submittedName>
        <fullName evidence="1">Uncharacterized protein</fullName>
    </submittedName>
</protein>
<name>A0A1G5XUI4_9BACT</name>
<evidence type="ECO:0000313" key="1">
    <source>
        <dbReference type="EMBL" id="SDA74149.1"/>
    </source>
</evidence>
<dbReference type="AlphaFoldDB" id="A0A1G5XUI4"/>
<organism evidence="1 2">
    <name type="scientific">Algoriphagus alkaliphilus</name>
    <dbReference type="NCBI Taxonomy" id="279824"/>
    <lineage>
        <taxon>Bacteria</taxon>
        <taxon>Pseudomonadati</taxon>
        <taxon>Bacteroidota</taxon>
        <taxon>Cytophagia</taxon>
        <taxon>Cytophagales</taxon>
        <taxon>Cyclobacteriaceae</taxon>
        <taxon>Algoriphagus</taxon>
    </lineage>
</organism>
<dbReference type="STRING" id="279824.SAMN03080617_02008"/>
<proteinExistence type="predicted"/>
<evidence type="ECO:0000313" key="2">
    <source>
        <dbReference type="Proteomes" id="UP000198756"/>
    </source>
</evidence>
<gene>
    <name evidence="1" type="ORF">SAMN03080617_02008</name>
</gene>
<dbReference type="Proteomes" id="UP000198756">
    <property type="component" value="Unassembled WGS sequence"/>
</dbReference>
<reference evidence="2" key="1">
    <citation type="submission" date="2016-10" db="EMBL/GenBank/DDBJ databases">
        <authorList>
            <person name="Varghese N."/>
            <person name="Submissions S."/>
        </authorList>
    </citation>
    <scope>NUCLEOTIDE SEQUENCE [LARGE SCALE GENOMIC DNA]</scope>
    <source>
        <strain evidence="2">DSM 22703</strain>
    </source>
</reference>